<evidence type="ECO:0000256" key="5">
    <source>
        <dbReference type="ARBA" id="ARBA00022989"/>
    </source>
</evidence>
<keyword evidence="3" id="KW-0808">Transferase</keyword>
<evidence type="ECO:0000256" key="2">
    <source>
        <dbReference type="ARBA" id="ARBA00022676"/>
    </source>
</evidence>
<dbReference type="PANTHER" id="PTHR13301">
    <property type="entry name" value="X-BOX TRANSCRIPTION FACTOR-RELATED"/>
    <property type="match status" value="1"/>
</dbReference>
<dbReference type="GO" id="GO:0016760">
    <property type="term" value="F:cellulose synthase (UDP-forming) activity"/>
    <property type="evidence" value="ECO:0007669"/>
    <property type="project" value="InterPro"/>
</dbReference>
<sequence length="281" mass="30821">MCKLNRLQELPSVDMFVTTVDPVLEPPIITVNTVLSLMAVDYPANKLACYVSDGCSPLNYYALVEASKEEYKLLSRNIEDAAKKSAALGFDLSGYVDDDDYDELLKQLGNSNEFIKSAGHALRGETGLPMNPSNSLDVAHQVAGSAYENGSSWGEKVGWLYGSATEDILTGLMIHTRGWRSGYCNPDPPGFLGCAPSSVLAAMIQQKRWITGQLEILFSKNNPISATLTANLQIRMCIAYLYVIIWGLRSIPELCYAALPAYCIITNTNFLPKVSANFNRI</sequence>
<keyword evidence="6" id="KW-0472">Membrane</keyword>
<keyword evidence="4" id="KW-0812">Transmembrane</keyword>
<organism evidence="8 9">
    <name type="scientific">Acer negundo</name>
    <name type="common">Box elder</name>
    <dbReference type="NCBI Taxonomy" id="4023"/>
    <lineage>
        <taxon>Eukaryota</taxon>
        <taxon>Viridiplantae</taxon>
        <taxon>Streptophyta</taxon>
        <taxon>Embryophyta</taxon>
        <taxon>Tracheophyta</taxon>
        <taxon>Spermatophyta</taxon>
        <taxon>Magnoliopsida</taxon>
        <taxon>eudicotyledons</taxon>
        <taxon>Gunneridae</taxon>
        <taxon>Pentapetalae</taxon>
        <taxon>rosids</taxon>
        <taxon>malvids</taxon>
        <taxon>Sapindales</taxon>
        <taxon>Sapindaceae</taxon>
        <taxon>Hippocastanoideae</taxon>
        <taxon>Acereae</taxon>
        <taxon>Acer</taxon>
    </lineage>
</organism>
<comment type="subcellular location">
    <subcellularLocation>
        <location evidence="1">Endomembrane system</location>
    </subcellularLocation>
</comment>
<evidence type="ECO:0000256" key="3">
    <source>
        <dbReference type="ARBA" id="ARBA00022679"/>
    </source>
</evidence>
<evidence type="ECO:0000313" key="8">
    <source>
        <dbReference type="EMBL" id="KAI9178502.1"/>
    </source>
</evidence>
<dbReference type="InterPro" id="IPR005150">
    <property type="entry name" value="Cellulose_synth"/>
</dbReference>
<accession>A0AAD5IWQ3</accession>
<dbReference type="GO" id="GO:0071555">
    <property type="term" value="P:cell wall organization"/>
    <property type="evidence" value="ECO:0007669"/>
    <property type="project" value="UniProtKB-KW"/>
</dbReference>
<gene>
    <name evidence="8" type="ORF">LWI28_027309</name>
</gene>
<name>A0AAD5IWQ3_ACENE</name>
<evidence type="ECO:0000313" key="9">
    <source>
        <dbReference type="Proteomes" id="UP001064489"/>
    </source>
</evidence>
<dbReference type="EMBL" id="JAJSOW010000102">
    <property type="protein sequence ID" value="KAI9178502.1"/>
    <property type="molecule type" value="Genomic_DNA"/>
</dbReference>
<evidence type="ECO:0008006" key="10">
    <source>
        <dbReference type="Google" id="ProtNLM"/>
    </source>
</evidence>
<evidence type="ECO:0000256" key="4">
    <source>
        <dbReference type="ARBA" id="ARBA00022692"/>
    </source>
</evidence>
<dbReference type="AlphaFoldDB" id="A0AAD5IWQ3"/>
<keyword evidence="9" id="KW-1185">Reference proteome</keyword>
<keyword evidence="5" id="KW-1133">Transmembrane helix</keyword>
<evidence type="ECO:0000256" key="7">
    <source>
        <dbReference type="ARBA" id="ARBA00023316"/>
    </source>
</evidence>
<comment type="caution">
    <text evidence="8">The sequence shown here is derived from an EMBL/GenBank/DDBJ whole genome shotgun (WGS) entry which is preliminary data.</text>
</comment>
<protein>
    <recommendedName>
        <fullName evidence="10">Cellulose synthase</fullName>
    </recommendedName>
</protein>
<evidence type="ECO:0000256" key="6">
    <source>
        <dbReference type="ARBA" id="ARBA00023136"/>
    </source>
</evidence>
<dbReference type="Pfam" id="PF03552">
    <property type="entry name" value="Cellulose_synt"/>
    <property type="match status" value="2"/>
</dbReference>
<reference evidence="8" key="2">
    <citation type="submission" date="2023-02" db="EMBL/GenBank/DDBJ databases">
        <authorList>
            <person name="Swenson N.G."/>
            <person name="Wegrzyn J.L."/>
            <person name="Mcevoy S.L."/>
        </authorList>
    </citation>
    <scope>NUCLEOTIDE SEQUENCE</scope>
    <source>
        <strain evidence="8">91603</strain>
        <tissue evidence="8">Leaf</tissue>
    </source>
</reference>
<dbReference type="GO" id="GO:0016020">
    <property type="term" value="C:membrane"/>
    <property type="evidence" value="ECO:0007669"/>
    <property type="project" value="InterPro"/>
</dbReference>
<dbReference type="Proteomes" id="UP001064489">
    <property type="component" value="Chromosome 5"/>
</dbReference>
<dbReference type="GO" id="GO:0030244">
    <property type="term" value="P:cellulose biosynthetic process"/>
    <property type="evidence" value="ECO:0007669"/>
    <property type="project" value="InterPro"/>
</dbReference>
<evidence type="ECO:0000256" key="1">
    <source>
        <dbReference type="ARBA" id="ARBA00004308"/>
    </source>
</evidence>
<dbReference type="GO" id="GO:0012505">
    <property type="term" value="C:endomembrane system"/>
    <property type="evidence" value="ECO:0007669"/>
    <property type="project" value="UniProtKB-SubCell"/>
</dbReference>
<reference evidence="8" key="1">
    <citation type="journal article" date="2022" name="Plant J.">
        <title>Strategies of tolerance reflected in two North American maple genomes.</title>
        <authorList>
            <person name="McEvoy S.L."/>
            <person name="Sezen U.U."/>
            <person name="Trouern-Trend A."/>
            <person name="McMahon S.M."/>
            <person name="Schaberg P.G."/>
            <person name="Yang J."/>
            <person name="Wegrzyn J.L."/>
            <person name="Swenson N.G."/>
        </authorList>
    </citation>
    <scope>NUCLEOTIDE SEQUENCE</scope>
    <source>
        <strain evidence="8">91603</strain>
    </source>
</reference>
<keyword evidence="2" id="KW-0328">Glycosyltransferase</keyword>
<keyword evidence="7" id="KW-0961">Cell wall biogenesis/degradation</keyword>
<proteinExistence type="predicted"/>